<protein>
    <submittedName>
        <fullName evidence="2">Uncharacterized protein</fullName>
    </submittedName>
</protein>
<evidence type="ECO:0000313" key="2">
    <source>
        <dbReference type="EMBL" id="EPZ37001.1"/>
    </source>
</evidence>
<name>A0A075B5D5_ROZAC</name>
<feature type="compositionally biased region" description="Basic residues" evidence="1">
    <location>
        <begin position="14"/>
        <end position="27"/>
    </location>
</feature>
<organism evidence="2 3">
    <name type="scientific">Rozella allomycis (strain CSF55)</name>
    <dbReference type="NCBI Taxonomy" id="988480"/>
    <lineage>
        <taxon>Eukaryota</taxon>
        <taxon>Fungi</taxon>
        <taxon>Fungi incertae sedis</taxon>
        <taxon>Cryptomycota</taxon>
        <taxon>Cryptomycota incertae sedis</taxon>
        <taxon>Rozella</taxon>
    </lineage>
</organism>
<accession>A0A075B5D5</accession>
<evidence type="ECO:0000313" key="3">
    <source>
        <dbReference type="Proteomes" id="UP000030755"/>
    </source>
</evidence>
<dbReference type="AlphaFoldDB" id="A0A075B5D5"/>
<feature type="compositionally biased region" description="Basic and acidic residues" evidence="1">
    <location>
        <begin position="50"/>
        <end position="60"/>
    </location>
</feature>
<dbReference type="Proteomes" id="UP000030755">
    <property type="component" value="Unassembled WGS sequence"/>
</dbReference>
<keyword evidence="3" id="KW-1185">Reference proteome</keyword>
<dbReference type="EMBL" id="KE560384">
    <property type="protein sequence ID" value="EPZ37001.1"/>
    <property type="molecule type" value="Genomic_DNA"/>
</dbReference>
<feature type="region of interest" description="Disordered" evidence="1">
    <location>
        <begin position="1"/>
        <end position="64"/>
    </location>
</feature>
<evidence type="ECO:0000256" key="1">
    <source>
        <dbReference type="SAM" id="MobiDB-lite"/>
    </source>
</evidence>
<gene>
    <name evidence="2" type="ORF">O9G_001446</name>
</gene>
<proteinExistence type="predicted"/>
<sequence length="116" mass="13250">MAENNIPREEKPKESKKRRFYRRKNNNAKKDAANDPLDASTDTVASVETKSMKMTRESKYSKPPKSIYIPKIDIQQSFHARLAIPYSIYRALKAGDKVQKEIAGDVPNAIVNIQRT</sequence>
<feature type="compositionally biased region" description="Polar residues" evidence="1">
    <location>
        <begin position="40"/>
        <end position="49"/>
    </location>
</feature>
<reference evidence="2 3" key="1">
    <citation type="journal article" date="2013" name="Curr. Biol.">
        <title>Shared signatures of parasitism and phylogenomics unite Cryptomycota and microsporidia.</title>
        <authorList>
            <person name="James T.Y."/>
            <person name="Pelin A."/>
            <person name="Bonen L."/>
            <person name="Ahrendt S."/>
            <person name="Sain D."/>
            <person name="Corradi N."/>
            <person name="Stajich J.E."/>
        </authorList>
    </citation>
    <scope>NUCLEOTIDE SEQUENCE [LARGE SCALE GENOMIC DNA]</scope>
    <source>
        <strain evidence="2 3">CSF55</strain>
    </source>
</reference>
<dbReference type="HOGENOM" id="CLU_2098220_0_0_1"/>
<feature type="compositionally biased region" description="Basic and acidic residues" evidence="1">
    <location>
        <begin position="1"/>
        <end position="13"/>
    </location>
</feature>